<dbReference type="Proteomes" id="UP000281677">
    <property type="component" value="Unassembled WGS sequence"/>
</dbReference>
<dbReference type="VEuPathDB" id="FungiDB:BTJ68_10448"/>
<feature type="compositionally biased region" description="Basic and acidic residues" evidence="3">
    <location>
        <begin position="612"/>
        <end position="629"/>
    </location>
</feature>
<reference evidence="4 5" key="1">
    <citation type="journal article" date="2018" name="BMC Genomics">
        <title>Genomic evidence for intraspecific hybridization in a clonal and extremely halotolerant yeast.</title>
        <authorList>
            <person name="Gostincar C."/>
            <person name="Stajich J.E."/>
            <person name="Zupancic J."/>
            <person name="Zalar P."/>
            <person name="Gunde-Cimerman N."/>
        </authorList>
    </citation>
    <scope>NUCLEOTIDE SEQUENCE [LARGE SCALE GENOMIC DNA]</scope>
    <source>
        <strain evidence="4 5">EXF-120</strain>
    </source>
</reference>
<feature type="compositionally biased region" description="Basic residues" evidence="3">
    <location>
        <begin position="24"/>
        <end position="38"/>
    </location>
</feature>
<dbReference type="InterPro" id="IPR051190">
    <property type="entry name" value="Baculoviral_IAP"/>
</dbReference>
<dbReference type="GO" id="GO:0046872">
    <property type="term" value="F:metal ion binding"/>
    <property type="evidence" value="ECO:0007669"/>
    <property type="project" value="UniProtKB-KW"/>
</dbReference>
<sequence length="833" mass="91041">MAGNPEMQTYAARLSSFQNPVQLSKRRASSQGSRRKNAHTVEWPHEQPSVEELHAQPKLTAAQLARAGFFYRPVPDSPDNVQCFLCNVKLDGWEPEDDPVREHLAHSQPCAWALSLSVLRPEGTDADPETRDPMSDEMVAARKGTFELGEGWCHEGKRGWRCKVSKMVESGWAFDPSPDTEDGVTCFYCNLSLDGWEPKDDPFEEHKRRSPGCAFFALIEQYHGAAGAKGKGAKKGRGRASSASRGSRMSTQSAMTDASAMEGIGGDLGESSVAMDDSIMSTATTASQATSKGGRKKPGRKPSAKGGKSKKNVDNVEDDVTPNVQYPYLGQSQQEHAQQDEEEDSIAVIPPKEQAPPARANRKGSRQSKQIDSSILESSQLETAPKKRGRKPKAQAQPVSKQESRESEASQQLRDELEHSFENDELKPDHESTPHQAQAPKAKRGTKRTSEGAKKEQDSSVPEEPSAAPPKAKGKKGRKPSKQPATSQEIEPEPEHEPEPEPQQISEPKDVSAIEYPWMESQEVSEVEPTKAKKGAKAKKGQAKKGKGKKASSTRSSRATVTEEDETENARVEDLERDEAEIEAELARIAAEQEAVSKEQGQAEEYEPSPSHADRHADRIHHLEDELQHVTDGLPDPSEGMQNYIATVNDEPLPHSPEPKEPAAQIQDKENATPSPSGSDKENQPSSHAQQSTAVKLQPTAPTLSPTKSSRIPLAPGTPNRSPAKHVQLSPSKLSPSKQFSRLSSTHPWNPIDLDAILMASPQQPTPGTLAGRLADVAGALTSPEKKLNVEEWVRWRAEKGEEELRRRCEEMVGSFEREGVRALESLGGIGTA</sequence>
<proteinExistence type="predicted"/>
<dbReference type="CDD" id="cd00022">
    <property type="entry name" value="BIR"/>
    <property type="match status" value="2"/>
</dbReference>
<evidence type="ECO:0000313" key="5">
    <source>
        <dbReference type="Proteomes" id="UP000281677"/>
    </source>
</evidence>
<evidence type="ECO:0000256" key="2">
    <source>
        <dbReference type="ARBA" id="ARBA00022833"/>
    </source>
</evidence>
<feature type="compositionally biased region" description="Acidic residues" evidence="3">
    <location>
        <begin position="575"/>
        <end position="584"/>
    </location>
</feature>
<accession>A0A3M7IF46</accession>
<dbReference type="EMBL" id="QWIT01000437">
    <property type="protein sequence ID" value="RMZ24095.1"/>
    <property type="molecule type" value="Genomic_DNA"/>
</dbReference>
<dbReference type="Gene3D" id="1.10.1170.10">
    <property type="entry name" value="Inhibitor Of Apoptosis Protein (2mihbC-IAP-1), Chain A"/>
    <property type="match status" value="2"/>
</dbReference>
<feature type="compositionally biased region" description="Basic and acidic residues" evidence="3">
    <location>
        <begin position="448"/>
        <end position="458"/>
    </location>
</feature>
<dbReference type="PANTHER" id="PTHR46771:SF5">
    <property type="entry name" value="DETERIN"/>
    <property type="match status" value="1"/>
</dbReference>
<evidence type="ECO:0000256" key="3">
    <source>
        <dbReference type="SAM" id="MobiDB-lite"/>
    </source>
</evidence>
<feature type="compositionally biased region" description="Polar residues" evidence="3">
    <location>
        <begin position="729"/>
        <end position="747"/>
    </location>
</feature>
<feature type="compositionally biased region" description="Polar residues" evidence="3">
    <location>
        <begin position="672"/>
        <end position="710"/>
    </location>
</feature>
<evidence type="ECO:0008006" key="6">
    <source>
        <dbReference type="Google" id="ProtNLM"/>
    </source>
</evidence>
<dbReference type="OrthoDB" id="2196114at2759"/>
<feature type="compositionally biased region" description="Basic residues" evidence="3">
    <location>
        <begin position="472"/>
        <end position="481"/>
    </location>
</feature>
<evidence type="ECO:0000313" key="4">
    <source>
        <dbReference type="EMBL" id="RMZ24095.1"/>
    </source>
</evidence>
<feature type="compositionally biased region" description="Low complexity" evidence="3">
    <location>
        <begin position="239"/>
        <end position="248"/>
    </location>
</feature>
<feature type="compositionally biased region" description="Polar residues" evidence="3">
    <location>
        <begin position="367"/>
        <end position="382"/>
    </location>
</feature>
<feature type="compositionally biased region" description="Basic residues" evidence="3">
    <location>
        <begin position="532"/>
        <end position="552"/>
    </location>
</feature>
<feature type="compositionally biased region" description="Basic residues" evidence="3">
    <location>
        <begin position="293"/>
        <end position="310"/>
    </location>
</feature>
<dbReference type="InterPro" id="IPR001370">
    <property type="entry name" value="BIR_rpt"/>
</dbReference>
<feature type="compositionally biased region" description="Low complexity" evidence="3">
    <location>
        <begin position="281"/>
        <end position="292"/>
    </location>
</feature>
<gene>
    <name evidence="4" type="ORF">D0859_11860</name>
</gene>
<feature type="region of interest" description="Disordered" evidence="3">
    <location>
        <begin position="1"/>
        <end position="48"/>
    </location>
</feature>
<protein>
    <recommendedName>
        <fullName evidence="6">BIR-domain-containing protein</fullName>
    </recommendedName>
</protein>
<dbReference type="Pfam" id="PF00653">
    <property type="entry name" value="BIR"/>
    <property type="match status" value="2"/>
</dbReference>
<feature type="compositionally biased region" description="Basic and acidic residues" evidence="3">
    <location>
        <begin position="657"/>
        <end position="671"/>
    </location>
</feature>
<dbReference type="PANTHER" id="PTHR46771">
    <property type="entry name" value="DETERIN"/>
    <property type="match status" value="1"/>
</dbReference>
<keyword evidence="2" id="KW-0862">Zinc</keyword>
<dbReference type="SMART" id="SM00238">
    <property type="entry name" value="BIR"/>
    <property type="match status" value="2"/>
</dbReference>
<organism evidence="4 5">
    <name type="scientific">Hortaea werneckii</name>
    <name type="common">Black yeast</name>
    <name type="synonym">Cladosporium werneckii</name>
    <dbReference type="NCBI Taxonomy" id="91943"/>
    <lineage>
        <taxon>Eukaryota</taxon>
        <taxon>Fungi</taxon>
        <taxon>Dikarya</taxon>
        <taxon>Ascomycota</taxon>
        <taxon>Pezizomycotina</taxon>
        <taxon>Dothideomycetes</taxon>
        <taxon>Dothideomycetidae</taxon>
        <taxon>Mycosphaerellales</taxon>
        <taxon>Teratosphaeriaceae</taxon>
        <taxon>Hortaea</taxon>
    </lineage>
</organism>
<name>A0A3M7IF46_HORWE</name>
<feature type="compositionally biased region" description="Basic and acidic residues" evidence="3">
    <location>
        <begin position="402"/>
        <end position="433"/>
    </location>
</feature>
<dbReference type="SUPFAM" id="SSF57924">
    <property type="entry name" value="Inhibitor of apoptosis (IAP) repeat"/>
    <property type="match status" value="2"/>
</dbReference>
<feature type="compositionally biased region" description="Low complexity" evidence="3">
    <location>
        <begin position="462"/>
        <end position="471"/>
    </location>
</feature>
<dbReference type="AlphaFoldDB" id="A0A3M7IF46"/>
<feature type="region of interest" description="Disordered" evidence="3">
    <location>
        <begin position="227"/>
        <end position="747"/>
    </location>
</feature>
<keyword evidence="1" id="KW-0479">Metal-binding</keyword>
<comment type="caution">
    <text evidence="4">The sequence shown here is derived from an EMBL/GenBank/DDBJ whole genome shotgun (WGS) entry which is preliminary data.</text>
</comment>
<evidence type="ECO:0000256" key="1">
    <source>
        <dbReference type="ARBA" id="ARBA00022723"/>
    </source>
</evidence>
<dbReference type="PROSITE" id="PS50143">
    <property type="entry name" value="BIR_REPEAT_2"/>
    <property type="match status" value="2"/>
</dbReference>